<dbReference type="EMBL" id="UAPV01000001">
    <property type="protein sequence ID" value="SPT70625.1"/>
    <property type="molecule type" value="Genomic_DNA"/>
</dbReference>
<evidence type="ECO:0000256" key="1">
    <source>
        <dbReference type="SAM" id="MobiDB-lite"/>
    </source>
</evidence>
<organism evidence="3 4">
    <name type="scientific">Anaerobiospirillum thomasii</name>
    <dbReference type="NCBI Taxonomy" id="179995"/>
    <lineage>
        <taxon>Bacteria</taxon>
        <taxon>Pseudomonadati</taxon>
        <taxon>Pseudomonadota</taxon>
        <taxon>Gammaproteobacteria</taxon>
        <taxon>Aeromonadales</taxon>
        <taxon>Succinivibrionaceae</taxon>
        <taxon>Anaerobiospirillum</taxon>
    </lineage>
</organism>
<feature type="transmembrane region" description="Helical" evidence="2">
    <location>
        <begin position="127"/>
        <end position="144"/>
    </location>
</feature>
<proteinExistence type="predicted"/>
<sequence length="174" mass="19050">MDYSRLFSGPKDGNFVAFIEQMQQNSIEAIKRHSETALLEKSEQLSKSNKKDHAANAAQKDVRSYQNTGSNYKQSRSQNSSGSNTLSAKSYRRSGSDSTKRASAGTSVNGKDNIKSNSKIQPMAKDPASFILSIIFTALFAAAIILEDPFFIVFIIIIGMGLMKALRRKKASSA</sequence>
<feature type="compositionally biased region" description="Polar residues" evidence="1">
    <location>
        <begin position="64"/>
        <end position="88"/>
    </location>
</feature>
<evidence type="ECO:0000256" key="2">
    <source>
        <dbReference type="SAM" id="Phobius"/>
    </source>
</evidence>
<feature type="region of interest" description="Disordered" evidence="1">
    <location>
        <begin position="41"/>
        <end position="119"/>
    </location>
</feature>
<keyword evidence="4" id="KW-1185">Reference proteome</keyword>
<feature type="transmembrane region" description="Helical" evidence="2">
    <location>
        <begin position="150"/>
        <end position="166"/>
    </location>
</feature>
<name>A0A2X0VCL3_9GAMM</name>
<accession>A0A2X0VCL3</accession>
<feature type="compositionally biased region" description="Basic and acidic residues" evidence="1">
    <location>
        <begin position="41"/>
        <end position="54"/>
    </location>
</feature>
<reference evidence="3 4" key="1">
    <citation type="submission" date="2018-06" db="EMBL/GenBank/DDBJ databases">
        <authorList>
            <consortium name="Pathogen Informatics"/>
            <person name="Doyle S."/>
        </authorList>
    </citation>
    <scope>NUCLEOTIDE SEQUENCE [LARGE SCALE GENOMIC DNA]</scope>
    <source>
        <strain evidence="3 4">NCTC13093</strain>
    </source>
</reference>
<dbReference type="Proteomes" id="UP000250086">
    <property type="component" value="Unassembled WGS sequence"/>
</dbReference>
<protein>
    <submittedName>
        <fullName evidence="3">Uncharacterized protein</fullName>
    </submittedName>
</protein>
<dbReference type="AlphaFoldDB" id="A0A2X0VCL3"/>
<dbReference type="RefSeq" id="WP_113744677.1">
    <property type="nucleotide sequence ID" value="NZ_UAPV01000001.1"/>
</dbReference>
<evidence type="ECO:0000313" key="4">
    <source>
        <dbReference type="Proteomes" id="UP000250086"/>
    </source>
</evidence>
<gene>
    <name evidence="3" type="ORF">NCTC13093_02043</name>
</gene>
<feature type="compositionally biased region" description="Polar residues" evidence="1">
    <location>
        <begin position="104"/>
        <end position="119"/>
    </location>
</feature>
<evidence type="ECO:0000313" key="3">
    <source>
        <dbReference type="EMBL" id="SPT70625.1"/>
    </source>
</evidence>
<keyword evidence="2" id="KW-1133">Transmembrane helix</keyword>
<keyword evidence="2" id="KW-0472">Membrane</keyword>
<keyword evidence="2" id="KW-0812">Transmembrane</keyword>